<gene>
    <name evidence="2" type="ORF">Tci_200782</name>
</gene>
<evidence type="ECO:0000256" key="1">
    <source>
        <dbReference type="SAM" id="MobiDB-lite"/>
    </source>
</evidence>
<comment type="caution">
    <text evidence="2">The sequence shown here is derived from an EMBL/GenBank/DDBJ whole genome shotgun (WGS) entry which is preliminary data.</text>
</comment>
<proteinExistence type="predicted"/>
<reference evidence="2" key="1">
    <citation type="journal article" date="2019" name="Sci. Rep.">
        <title>Draft genome of Tanacetum cinerariifolium, the natural source of mosquito coil.</title>
        <authorList>
            <person name="Yamashiro T."/>
            <person name="Shiraishi A."/>
            <person name="Satake H."/>
            <person name="Nakayama K."/>
        </authorList>
    </citation>
    <scope>NUCLEOTIDE SEQUENCE</scope>
</reference>
<dbReference type="AlphaFoldDB" id="A0A699GTP9"/>
<protein>
    <submittedName>
        <fullName evidence="2">Ribonuclease H-like domain-containing protein</fullName>
    </submittedName>
</protein>
<accession>A0A699GTP9</accession>
<feature type="compositionally biased region" description="Low complexity" evidence="1">
    <location>
        <begin position="204"/>
        <end position="217"/>
    </location>
</feature>
<organism evidence="2">
    <name type="scientific">Tanacetum cinerariifolium</name>
    <name type="common">Dalmatian daisy</name>
    <name type="synonym">Chrysanthemum cinerariifolium</name>
    <dbReference type="NCBI Taxonomy" id="118510"/>
    <lineage>
        <taxon>Eukaryota</taxon>
        <taxon>Viridiplantae</taxon>
        <taxon>Streptophyta</taxon>
        <taxon>Embryophyta</taxon>
        <taxon>Tracheophyta</taxon>
        <taxon>Spermatophyta</taxon>
        <taxon>Magnoliopsida</taxon>
        <taxon>eudicotyledons</taxon>
        <taxon>Gunneridae</taxon>
        <taxon>Pentapetalae</taxon>
        <taxon>asterids</taxon>
        <taxon>campanulids</taxon>
        <taxon>Asterales</taxon>
        <taxon>Asteraceae</taxon>
        <taxon>Asteroideae</taxon>
        <taxon>Anthemideae</taxon>
        <taxon>Anthemidinae</taxon>
        <taxon>Tanacetum</taxon>
    </lineage>
</organism>
<evidence type="ECO:0000313" key="2">
    <source>
        <dbReference type="EMBL" id="GEW28806.1"/>
    </source>
</evidence>
<name>A0A699GTP9_TANCI</name>
<dbReference type="EMBL" id="BKCJ010052304">
    <property type="protein sequence ID" value="GEW28806.1"/>
    <property type="molecule type" value="Genomic_DNA"/>
</dbReference>
<sequence>MELKSTQNSTTAKLPMLKQGDYKMWRLRIEQYFQVQEYAIWDVIKNDNSFKLVAQKTTNDAGTSTTLIPGLVTTEEKVQKKNDVKARSMLLMALPNKHLMTLNQYKDAKTLFAAIETSFGGKEATKKTQKTLLNLPSEWNTHVVVWRNKYDLNTMSIDDLYNNFKIVKQEVKGTTCSNLSSQNMALVSSSSPSSTNEVPTAYRVSTTSTQSSTASTQVSTANLSDATVTVNVEDTPPKAMVAIDGVGFDWSYMAEYEVPTNMTLMAFSDSKSEFQSYGPNSCEINSKNASKEIPNELKESPNAPLVKDRVLDNKDCSVESLVEAQKKTVILIVTKIEFVKAKQQEKPVRKLVKYAEMYRLRPVNTARPNSSVVNVVMANQGHPQQVQEDHGSVDSGCSRHMTRNIFYLSDFKELNGGNVTFMGGANGGRNTGKGTIPTGKANVVADALSRKEHIKPLRVCALVMTIDLDLLRQILKAQTEAMKPENLKFEDVGAVMVAVAADSRDGWWRCRGDGRKGGYGDGEAAAEVRVMMVTVVRWEVVVCAVAAMVVPAEGGCGVRFRGRQRGAWRQWVVNRIDRETGSHFGVRRKISPEKDFRRWWWWWWW</sequence>
<feature type="region of interest" description="Disordered" evidence="1">
    <location>
        <begin position="187"/>
        <end position="217"/>
    </location>
</feature>